<comment type="caution">
    <text evidence="1">The sequence shown here is derived from an EMBL/GenBank/DDBJ whole genome shotgun (WGS) entry which is preliminary data.</text>
</comment>
<accession>A0ABQ5CR12</accession>
<dbReference type="Proteomes" id="UP001151760">
    <property type="component" value="Unassembled WGS sequence"/>
</dbReference>
<proteinExistence type="predicted"/>
<keyword evidence="2" id="KW-1185">Reference proteome</keyword>
<reference evidence="1" key="2">
    <citation type="submission" date="2022-01" db="EMBL/GenBank/DDBJ databases">
        <authorList>
            <person name="Yamashiro T."/>
            <person name="Shiraishi A."/>
            <person name="Satake H."/>
            <person name="Nakayama K."/>
        </authorList>
    </citation>
    <scope>NUCLEOTIDE SEQUENCE</scope>
</reference>
<dbReference type="EMBL" id="BQNB010014545">
    <property type="protein sequence ID" value="GJT29465.1"/>
    <property type="molecule type" value="Genomic_DNA"/>
</dbReference>
<evidence type="ECO:0008006" key="3">
    <source>
        <dbReference type="Google" id="ProtNLM"/>
    </source>
</evidence>
<gene>
    <name evidence="1" type="ORF">Tco_0909740</name>
</gene>
<evidence type="ECO:0000313" key="2">
    <source>
        <dbReference type="Proteomes" id="UP001151760"/>
    </source>
</evidence>
<dbReference type="InterPro" id="IPR043502">
    <property type="entry name" value="DNA/RNA_pol_sf"/>
</dbReference>
<protein>
    <recommendedName>
        <fullName evidence="3">Reverse transcriptase</fullName>
    </recommendedName>
</protein>
<evidence type="ECO:0000313" key="1">
    <source>
        <dbReference type="EMBL" id="GJT29465.1"/>
    </source>
</evidence>
<dbReference type="Gene3D" id="3.30.70.270">
    <property type="match status" value="1"/>
</dbReference>
<organism evidence="1 2">
    <name type="scientific">Tanacetum coccineum</name>
    <dbReference type="NCBI Taxonomy" id="301880"/>
    <lineage>
        <taxon>Eukaryota</taxon>
        <taxon>Viridiplantae</taxon>
        <taxon>Streptophyta</taxon>
        <taxon>Embryophyta</taxon>
        <taxon>Tracheophyta</taxon>
        <taxon>Spermatophyta</taxon>
        <taxon>Magnoliopsida</taxon>
        <taxon>eudicotyledons</taxon>
        <taxon>Gunneridae</taxon>
        <taxon>Pentapetalae</taxon>
        <taxon>asterids</taxon>
        <taxon>campanulids</taxon>
        <taxon>Asterales</taxon>
        <taxon>Asteraceae</taxon>
        <taxon>Asteroideae</taxon>
        <taxon>Anthemideae</taxon>
        <taxon>Anthemidinae</taxon>
        <taxon>Tanacetum</taxon>
    </lineage>
</organism>
<dbReference type="InterPro" id="IPR043128">
    <property type="entry name" value="Rev_trsase/Diguanyl_cyclase"/>
</dbReference>
<reference evidence="1" key="1">
    <citation type="journal article" date="2022" name="Int. J. Mol. Sci.">
        <title>Draft Genome of Tanacetum Coccineum: Genomic Comparison of Closely Related Tanacetum-Family Plants.</title>
        <authorList>
            <person name="Yamashiro T."/>
            <person name="Shiraishi A."/>
            <person name="Nakayama K."/>
            <person name="Satake H."/>
        </authorList>
    </citation>
    <scope>NUCLEOTIDE SEQUENCE</scope>
</reference>
<sequence length="135" mass="14918">MKLNPKKCSFGVEEGPFLGHLITKQGIKVNPSKVKAITDLKLLKTLKEMQNLNKKLAALRKFLLKGSGKSLPFLKALESCTARPEKSGRIAKWAVELGEHDIEFKGRSSVKGQILADFLAKTPSAENKDTETKKL</sequence>
<name>A0ABQ5CR12_9ASTR</name>
<dbReference type="SUPFAM" id="SSF56672">
    <property type="entry name" value="DNA/RNA polymerases"/>
    <property type="match status" value="1"/>
</dbReference>